<dbReference type="InterPro" id="IPR003661">
    <property type="entry name" value="HisK_dim/P_dom"/>
</dbReference>
<dbReference type="InterPro" id="IPR007895">
    <property type="entry name" value="MASE1"/>
</dbReference>
<feature type="domain" description="PAC" evidence="17">
    <location>
        <begin position="649"/>
        <end position="699"/>
    </location>
</feature>
<dbReference type="SUPFAM" id="SSF52172">
    <property type="entry name" value="CheY-like"/>
    <property type="match status" value="2"/>
</dbReference>
<dbReference type="InterPro" id="IPR011006">
    <property type="entry name" value="CheY-like_superfamily"/>
</dbReference>
<feature type="domain" description="Response regulatory" evidence="15">
    <location>
        <begin position="1100"/>
        <end position="1219"/>
    </location>
</feature>
<protein>
    <recommendedName>
        <fullName evidence="3">histidine kinase</fullName>
        <ecNumber evidence="3">2.7.13.3</ecNumber>
    </recommendedName>
</protein>
<dbReference type="EMBL" id="AP024355">
    <property type="protein sequence ID" value="BCR03848.1"/>
    <property type="molecule type" value="Genomic_DNA"/>
</dbReference>
<dbReference type="InterPro" id="IPR006189">
    <property type="entry name" value="CHASE_dom"/>
</dbReference>
<dbReference type="Gene3D" id="1.10.287.130">
    <property type="match status" value="1"/>
</dbReference>
<dbReference type="Pfam" id="PF05231">
    <property type="entry name" value="MASE1"/>
    <property type="match status" value="1"/>
</dbReference>
<gene>
    <name evidence="19" type="ORF">DESUT3_09170</name>
</gene>
<name>A0ABN6DUP9_9BACT</name>
<evidence type="ECO:0000259" key="18">
    <source>
        <dbReference type="PROSITE" id="PS50839"/>
    </source>
</evidence>
<dbReference type="InterPro" id="IPR013767">
    <property type="entry name" value="PAS_fold"/>
</dbReference>
<evidence type="ECO:0000256" key="1">
    <source>
        <dbReference type="ARBA" id="ARBA00000085"/>
    </source>
</evidence>
<evidence type="ECO:0000256" key="10">
    <source>
        <dbReference type="PROSITE-ProRule" id="PRU00169"/>
    </source>
</evidence>
<dbReference type="PROSITE" id="PS50839">
    <property type="entry name" value="CHASE"/>
    <property type="match status" value="1"/>
</dbReference>
<dbReference type="CDD" id="cd00082">
    <property type="entry name" value="HisKA"/>
    <property type="match status" value="1"/>
</dbReference>
<evidence type="ECO:0000313" key="19">
    <source>
        <dbReference type="EMBL" id="BCR03848.1"/>
    </source>
</evidence>
<dbReference type="Pfam" id="PF00072">
    <property type="entry name" value="Response_reg"/>
    <property type="match status" value="2"/>
</dbReference>
<dbReference type="EC" id="2.7.13.3" evidence="3"/>
<keyword evidence="20" id="KW-1185">Reference proteome</keyword>
<dbReference type="SUPFAM" id="SSF47384">
    <property type="entry name" value="Homodimeric domain of signal transducing histidine kinase"/>
    <property type="match status" value="1"/>
</dbReference>
<dbReference type="SMART" id="SM00388">
    <property type="entry name" value="HisKA"/>
    <property type="match status" value="1"/>
</dbReference>
<feature type="transmembrane region" description="Helical" evidence="13">
    <location>
        <begin position="91"/>
        <end position="111"/>
    </location>
</feature>
<comment type="catalytic activity">
    <reaction evidence="1">
        <text>ATP + protein L-histidine = ADP + protein N-phospho-L-histidine.</text>
        <dbReference type="EC" id="2.7.13.3"/>
    </reaction>
</comment>
<dbReference type="Gene3D" id="3.40.50.2300">
    <property type="match status" value="2"/>
</dbReference>
<keyword evidence="5 10" id="KW-0597">Phosphoprotein</keyword>
<dbReference type="InterPro" id="IPR005467">
    <property type="entry name" value="His_kinase_dom"/>
</dbReference>
<feature type="domain" description="PAS" evidence="16">
    <location>
        <begin position="572"/>
        <end position="642"/>
    </location>
</feature>
<dbReference type="Pfam" id="PF02518">
    <property type="entry name" value="HATPase_c"/>
    <property type="match status" value="1"/>
</dbReference>
<dbReference type="Gene3D" id="3.30.565.10">
    <property type="entry name" value="Histidine kinase-like ATPase, C-terminal domain"/>
    <property type="match status" value="1"/>
</dbReference>
<dbReference type="Pfam" id="PF03924">
    <property type="entry name" value="CHASE"/>
    <property type="match status" value="1"/>
</dbReference>
<dbReference type="PRINTS" id="PR00344">
    <property type="entry name" value="BCTRLSENSOR"/>
</dbReference>
<dbReference type="SMART" id="SM00448">
    <property type="entry name" value="REC"/>
    <property type="match status" value="2"/>
</dbReference>
<dbReference type="PROSITE" id="PS50113">
    <property type="entry name" value="PAC"/>
    <property type="match status" value="1"/>
</dbReference>
<dbReference type="SMART" id="SM00091">
    <property type="entry name" value="PAS"/>
    <property type="match status" value="1"/>
</dbReference>
<dbReference type="Gene3D" id="3.30.450.20">
    <property type="entry name" value="PAS domain"/>
    <property type="match status" value="1"/>
</dbReference>
<feature type="modified residue" description="4-aspartylphosphate" evidence="10">
    <location>
        <position position="1149"/>
    </location>
</feature>
<dbReference type="InterPro" id="IPR000014">
    <property type="entry name" value="PAS"/>
</dbReference>
<dbReference type="SMART" id="SM01079">
    <property type="entry name" value="CHASE"/>
    <property type="match status" value="1"/>
</dbReference>
<comment type="subcellular location">
    <subcellularLocation>
        <location evidence="2">Cell membrane</location>
        <topology evidence="2">Multi-pass membrane protein</topology>
    </subcellularLocation>
</comment>
<dbReference type="PROSITE" id="PS50110">
    <property type="entry name" value="RESPONSE_REGULATORY"/>
    <property type="match status" value="2"/>
</dbReference>
<proteinExistence type="predicted"/>
<dbReference type="PROSITE" id="PS50112">
    <property type="entry name" value="PAS"/>
    <property type="match status" value="1"/>
</dbReference>
<feature type="coiled-coil region" evidence="11">
    <location>
        <begin position="683"/>
        <end position="710"/>
    </location>
</feature>
<dbReference type="Gene3D" id="3.30.450.350">
    <property type="entry name" value="CHASE domain"/>
    <property type="match status" value="1"/>
</dbReference>
<feature type="transmembrane region" description="Helical" evidence="13">
    <location>
        <begin position="42"/>
        <end position="58"/>
    </location>
</feature>
<evidence type="ECO:0000256" key="12">
    <source>
        <dbReference type="SAM" id="MobiDB-lite"/>
    </source>
</evidence>
<dbReference type="PROSITE" id="PS50109">
    <property type="entry name" value="HIS_KIN"/>
    <property type="match status" value="1"/>
</dbReference>
<keyword evidence="7 13" id="KW-1133">Transmembrane helix</keyword>
<dbReference type="CDD" id="cd17546">
    <property type="entry name" value="REC_hyHK_CKI1_RcsC-like"/>
    <property type="match status" value="2"/>
</dbReference>
<dbReference type="PANTHER" id="PTHR45339:SF1">
    <property type="entry name" value="HYBRID SIGNAL TRANSDUCTION HISTIDINE KINASE J"/>
    <property type="match status" value="1"/>
</dbReference>
<evidence type="ECO:0000256" key="5">
    <source>
        <dbReference type="ARBA" id="ARBA00022553"/>
    </source>
</evidence>
<evidence type="ECO:0000256" key="13">
    <source>
        <dbReference type="SAM" id="Phobius"/>
    </source>
</evidence>
<dbReference type="InterPro" id="IPR003594">
    <property type="entry name" value="HATPase_dom"/>
</dbReference>
<evidence type="ECO:0000256" key="3">
    <source>
        <dbReference type="ARBA" id="ARBA00012438"/>
    </source>
</evidence>
<evidence type="ECO:0000259" key="16">
    <source>
        <dbReference type="PROSITE" id="PS50112"/>
    </source>
</evidence>
<evidence type="ECO:0000313" key="20">
    <source>
        <dbReference type="Proteomes" id="UP001319827"/>
    </source>
</evidence>
<dbReference type="InterPro" id="IPR035965">
    <property type="entry name" value="PAS-like_dom_sf"/>
</dbReference>
<feature type="domain" description="Histidine kinase" evidence="14">
    <location>
        <begin position="717"/>
        <end position="940"/>
    </location>
</feature>
<dbReference type="SUPFAM" id="SSF55785">
    <property type="entry name" value="PYP-like sensor domain (PAS domain)"/>
    <property type="match status" value="1"/>
</dbReference>
<sequence length="1229" mass="133349">MSNRSGSLSPSRPVRIAGLAAACFLAGKLALLLAAPPGFQSCFWPAAGVALAGLLLLGRDTWPGVFLGAFLAYLGSSAEAVGAAALLKSPLATAAMAGAATLQALLGVWLVRRWAGPTPPFAQAQETFKAMLLGGPLACLGGATLAWAWLWATGALAPGQGANLWWSWWLGDTLGVLIVLPLVCAWRLELLRRPPRRRLAILVLFGGALAFTLVLFFQVRSGEWNRAQLLFEQRTGHLAQALREAQLTYLDELHAIEGLFMASRKVERGEFNAFVRGMLERRRGILALEWAPRVAAGQRGEFEGRAQAEGLSRFAITEQDPGGQLVTAGARPEYFPVFFIEPRQGNESVLGFDLASNPVRRAALELARDQAKVVASARIGLIQDAGRQFGVLVFKPIYAPGPPPATLEERRARLAGYALGVFRISDMVHTALAPFDLAGIDFGLFDAGAAPGERLLFRSDPRVVEAAGGPPGRKLRLGAEAHLEFAGRSWVLRFLPSPANLAELELRESRRILIAGLLFSALLGSFLLFMAERSALTERIVEERTAELSQSNAELARQIEERRQLHAALTESEARHRAIVETAVDGIVTIDEQAIVQSFNPAAERIFAYRAEEVIGRNVKLLQPEPYHSHHDQYIRNYLRTGRRKIIGVGREVVGLRRDGTEFPLDLAVSEVLLGEKRLFTGIIRDITERKRAEAELQAAKEQAEVANRAKSEFLASMSHEIRTPMNAIIGMAELLADTPLQPEQREYVRIFQAAGENLLSLINDILDLSKFEAGHLELESIPFSLREILEKTCEILALRAHHKGLELTCRLAPEVPPGLLGDPLRLRQVLVNLIGNAIKFTERGEIRVEVKAAAAPGAGQSQELEFCVADTGIGIPAEKQGEIFERFTQVDASTTRRYGGSGLGLNISRRIVEAMGGEIRVDSEPGRGSIFRFSLALPLAPAPAEPPAPPAIAGLKTLVVDDCATNRLVLRELLAAWGAEVGEAAEGPEALAALERAKQAKRPFELVLLDCRMPGMDGFDVAGRIRQNSAFAGMTVMMVTSDNRAGDIARARSLGITGYMVKPVKREDLRRAIAGALADTRRPPPQEAPPAGAADRPLRILLADDSQDNRLLVAAYLKSSPHSLELAEDGGQALEKYRQGEYDLVLMDMQMPVMDGYEATRQIRAWEQAQGRPPTPVIALTAYALAEDAGRSLAAGCSAHLTKPIKKETLLEAIRAHGAAPAAQGEPT</sequence>
<dbReference type="CDD" id="cd16922">
    <property type="entry name" value="HATPase_EvgS-ArcB-TorS-like"/>
    <property type="match status" value="1"/>
</dbReference>
<feature type="region of interest" description="Disordered" evidence="12">
    <location>
        <begin position="1077"/>
        <end position="1098"/>
    </location>
</feature>
<dbReference type="Proteomes" id="UP001319827">
    <property type="component" value="Chromosome"/>
</dbReference>
<dbReference type="InterPro" id="IPR001789">
    <property type="entry name" value="Sig_transdc_resp-reg_receiver"/>
</dbReference>
<dbReference type="PANTHER" id="PTHR45339">
    <property type="entry name" value="HYBRID SIGNAL TRANSDUCTION HISTIDINE KINASE J"/>
    <property type="match status" value="1"/>
</dbReference>
<feature type="domain" description="CHASE" evidence="18">
    <location>
        <begin position="262"/>
        <end position="493"/>
    </location>
</feature>
<reference evidence="19 20" key="1">
    <citation type="journal article" date="2016" name="C (Basel)">
        <title>Selective Growth of and Electricity Production by Marine Exoelectrogenic Bacteria in Self-Aggregated Hydrogel of Microbially Reduced Graphene Oxide.</title>
        <authorList>
            <person name="Yoshida N."/>
            <person name="Goto Y."/>
            <person name="Miyata Y."/>
        </authorList>
    </citation>
    <scope>NUCLEOTIDE SEQUENCE [LARGE SCALE GENOMIC DNA]</scope>
    <source>
        <strain evidence="19 20">NIT-T3</strain>
    </source>
</reference>
<evidence type="ECO:0000256" key="11">
    <source>
        <dbReference type="SAM" id="Coils"/>
    </source>
</evidence>
<evidence type="ECO:0000256" key="8">
    <source>
        <dbReference type="ARBA" id="ARBA00023012"/>
    </source>
</evidence>
<evidence type="ECO:0000259" key="17">
    <source>
        <dbReference type="PROSITE" id="PS50113"/>
    </source>
</evidence>
<dbReference type="Pfam" id="PF00512">
    <property type="entry name" value="HisKA"/>
    <property type="match status" value="1"/>
</dbReference>
<dbReference type="InterPro" id="IPR004358">
    <property type="entry name" value="Sig_transdc_His_kin-like_C"/>
</dbReference>
<dbReference type="SMART" id="SM00387">
    <property type="entry name" value="HATPase_c"/>
    <property type="match status" value="1"/>
</dbReference>
<evidence type="ECO:0000256" key="7">
    <source>
        <dbReference type="ARBA" id="ARBA00022989"/>
    </source>
</evidence>
<keyword evidence="8" id="KW-0902">Two-component regulatory system</keyword>
<reference evidence="19 20" key="2">
    <citation type="journal article" date="2021" name="Int. J. Syst. Evol. Microbiol.">
        <title>Isolation and Polyphasic Characterization of Desulfuromonas versatilis sp. Nov., an Electrogenic Bacteria Capable of Versatile Metabolism Isolated from a Graphene Oxide-Reducing Enrichment Culture.</title>
        <authorList>
            <person name="Xie L."/>
            <person name="Yoshida N."/>
            <person name="Ishii S."/>
            <person name="Meng L."/>
        </authorList>
    </citation>
    <scope>NUCLEOTIDE SEQUENCE [LARGE SCALE GENOMIC DNA]</scope>
    <source>
        <strain evidence="19 20">NIT-T3</strain>
    </source>
</reference>
<keyword evidence="11" id="KW-0175">Coiled coil</keyword>
<feature type="transmembrane region" description="Helical" evidence="13">
    <location>
        <begin position="65"/>
        <end position="85"/>
    </location>
</feature>
<dbReference type="InterPro" id="IPR036097">
    <property type="entry name" value="HisK_dim/P_sf"/>
</dbReference>
<evidence type="ECO:0000256" key="6">
    <source>
        <dbReference type="ARBA" id="ARBA00022692"/>
    </source>
</evidence>
<dbReference type="InterPro" id="IPR042240">
    <property type="entry name" value="CHASE_sf"/>
</dbReference>
<dbReference type="CDD" id="cd00130">
    <property type="entry name" value="PAS"/>
    <property type="match status" value="1"/>
</dbReference>
<evidence type="ECO:0000256" key="4">
    <source>
        <dbReference type="ARBA" id="ARBA00022475"/>
    </source>
</evidence>
<dbReference type="RefSeq" id="WP_221251289.1">
    <property type="nucleotide sequence ID" value="NZ_AP024355.1"/>
</dbReference>
<dbReference type="InterPro" id="IPR000700">
    <property type="entry name" value="PAS-assoc_C"/>
</dbReference>
<feature type="transmembrane region" description="Helical" evidence="13">
    <location>
        <begin position="132"/>
        <end position="152"/>
    </location>
</feature>
<keyword evidence="6 13" id="KW-0812">Transmembrane</keyword>
<feature type="modified residue" description="4-aspartylphosphate" evidence="10">
    <location>
        <position position="1011"/>
    </location>
</feature>
<accession>A0ABN6DUP9</accession>
<feature type="transmembrane region" description="Helical" evidence="13">
    <location>
        <begin position="199"/>
        <end position="219"/>
    </location>
</feature>
<dbReference type="InterPro" id="IPR036890">
    <property type="entry name" value="HATPase_C_sf"/>
</dbReference>
<evidence type="ECO:0000256" key="2">
    <source>
        <dbReference type="ARBA" id="ARBA00004651"/>
    </source>
</evidence>
<dbReference type="SUPFAM" id="SSF55874">
    <property type="entry name" value="ATPase domain of HSP90 chaperone/DNA topoisomerase II/histidine kinase"/>
    <property type="match status" value="1"/>
</dbReference>
<dbReference type="Pfam" id="PF00989">
    <property type="entry name" value="PAS"/>
    <property type="match status" value="1"/>
</dbReference>
<keyword evidence="4" id="KW-1003">Cell membrane</keyword>
<dbReference type="NCBIfam" id="TIGR00229">
    <property type="entry name" value="sensory_box"/>
    <property type="match status" value="1"/>
</dbReference>
<evidence type="ECO:0000259" key="14">
    <source>
        <dbReference type="PROSITE" id="PS50109"/>
    </source>
</evidence>
<feature type="transmembrane region" description="Helical" evidence="13">
    <location>
        <begin position="164"/>
        <end position="187"/>
    </location>
</feature>
<feature type="domain" description="Response regulatory" evidence="15">
    <location>
        <begin position="957"/>
        <end position="1078"/>
    </location>
</feature>
<evidence type="ECO:0000259" key="15">
    <source>
        <dbReference type="PROSITE" id="PS50110"/>
    </source>
</evidence>
<keyword evidence="9 13" id="KW-0472">Membrane</keyword>
<organism evidence="19 20">
    <name type="scientific">Desulfuromonas versatilis</name>
    <dbReference type="NCBI Taxonomy" id="2802975"/>
    <lineage>
        <taxon>Bacteria</taxon>
        <taxon>Pseudomonadati</taxon>
        <taxon>Thermodesulfobacteriota</taxon>
        <taxon>Desulfuromonadia</taxon>
        <taxon>Desulfuromonadales</taxon>
        <taxon>Desulfuromonadaceae</taxon>
        <taxon>Desulfuromonas</taxon>
    </lineage>
</organism>
<evidence type="ECO:0000256" key="9">
    <source>
        <dbReference type="ARBA" id="ARBA00023136"/>
    </source>
</evidence>